<evidence type="ECO:0000256" key="2">
    <source>
        <dbReference type="ARBA" id="ARBA00022525"/>
    </source>
</evidence>
<dbReference type="PROSITE" id="PS00330">
    <property type="entry name" value="HEMOLYSIN_CALCIUM"/>
    <property type="match status" value="3"/>
</dbReference>
<keyword evidence="2" id="KW-0964">Secreted</keyword>
<keyword evidence="4" id="KW-1185">Reference proteome</keyword>
<dbReference type="PRINTS" id="PR00313">
    <property type="entry name" value="CABNDNGRPT"/>
</dbReference>
<dbReference type="AlphaFoldDB" id="A0A8J3H787"/>
<gene>
    <name evidence="3" type="ORF">GCM10010961_15140</name>
</gene>
<evidence type="ECO:0000256" key="1">
    <source>
        <dbReference type="ARBA" id="ARBA00004613"/>
    </source>
</evidence>
<reference evidence="3" key="2">
    <citation type="submission" date="2020-09" db="EMBL/GenBank/DDBJ databases">
        <authorList>
            <person name="Sun Q."/>
            <person name="Zhou Y."/>
        </authorList>
    </citation>
    <scope>NUCLEOTIDE SEQUENCE</scope>
    <source>
        <strain evidence="3">CGMCC 1.7081</strain>
    </source>
</reference>
<dbReference type="GO" id="GO:0005576">
    <property type="term" value="C:extracellular region"/>
    <property type="evidence" value="ECO:0007669"/>
    <property type="project" value="UniProtKB-SubCell"/>
</dbReference>
<reference evidence="3" key="1">
    <citation type="journal article" date="2014" name="Int. J. Syst. Evol. Microbiol.">
        <title>Complete genome sequence of Corynebacterium casei LMG S-19264T (=DSM 44701T), isolated from a smear-ripened cheese.</title>
        <authorList>
            <consortium name="US DOE Joint Genome Institute (JGI-PGF)"/>
            <person name="Walter F."/>
            <person name="Albersmeier A."/>
            <person name="Kalinowski J."/>
            <person name="Ruckert C."/>
        </authorList>
    </citation>
    <scope>NUCLEOTIDE SEQUENCE</scope>
    <source>
        <strain evidence="3">CGMCC 1.7081</strain>
    </source>
</reference>
<organism evidence="3 4">
    <name type="scientific">Pseudodonghicola xiamenensis</name>
    <dbReference type="NCBI Taxonomy" id="337702"/>
    <lineage>
        <taxon>Bacteria</taxon>
        <taxon>Pseudomonadati</taxon>
        <taxon>Pseudomonadota</taxon>
        <taxon>Alphaproteobacteria</taxon>
        <taxon>Rhodobacterales</taxon>
        <taxon>Paracoccaceae</taxon>
        <taxon>Pseudodonghicola</taxon>
    </lineage>
</organism>
<comment type="caution">
    <text evidence="3">The sequence shown here is derived from an EMBL/GenBank/DDBJ whole genome shotgun (WGS) entry which is preliminary data.</text>
</comment>
<accession>A0A8J3H787</accession>
<dbReference type="InterPro" id="IPR011049">
    <property type="entry name" value="Serralysin-like_metalloprot_C"/>
</dbReference>
<dbReference type="Proteomes" id="UP000611500">
    <property type="component" value="Unassembled WGS sequence"/>
</dbReference>
<dbReference type="EMBL" id="BNAP01000004">
    <property type="protein sequence ID" value="GHG87049.1"/>
    <property type="molecule type" value="Genomic_DNA"/>
</dbReference>
<dbReference type="Gene3D" id="2.150.10.10">
    <property type="entry name" value="Serralysin-like metalloprotease, C-terminal"/>
    <property type="match status" value="2"/>
</dbReference>
<protein>
    <recommendedName>
        <fullName evidence="5">Hemolysin-type calcium-binding repeat-containing protein</fullName>
    </recommendedName>
</protein>
<dbReference type="GO" id="GO:0005509">
    <property type="term" value="F:calcium ion binding"/>
    <property type="evidence" value="ECO:0007669"/>
    <property type="project" value="InterPro"/>
</dbReference>
<dbReference type="InterPro" id="IPR050557">
    <property type="entry name" value="RTX_toxin/Mannuronan_C5-epim"/>
</dbReference>
<evidence type="ECO:0008006" key="5">
    <source>
        <dbReference type="Google" id="ProtNLM"/>
    </source>
</evidence>
<dbReference type="SUPFAM" id="SSF51120">
    <property type="entry name" value="beta-Roll"/>
    <property type="match status" value="2"/>
</dbReference>
<evidence type="ECO:0000313" key="4">
    <source>
        <dbReference type="Proteomes" id="UP000611500"/>
    </source>
</evidence>
<dbReference type="PANTHER" id="PTHR38340:SF1">
    <property type="entry name" value="S-LAYER PROTEIN"/>
    <property type="match status" value="1"/>
</dbReference>
<dbReference type="Pfam" id="PF00353">
    <property type="entry name" value="HemolysinCabind"/>
    <property type="match status" value="3"/>
</dbReference>
<dbReference type="InterPro" id="IPR018511">
    <property type="entry name" value="Hemolysin-typ_Ca-bd_CS"/>
</dbReference>
<dbReference type="RefSeq" id="WP_028093003.1">
    <property type="nucleotide sequence ID" value="NZ_BNAP01000004.1"/>
</dbReference>
<comment type="subcellular location">
    <subcellularLocation>
        <location evidence="1">Secreted</location>
    </subcellularLocation>
</comment>
<sequence length="474" mass="50749">MASTANTTYYSINGFSYDYRYYWDSDDDTPTRFDASVSLDVTAAPEAGFTYTIEEVDLADGTIWVDIAPSADTYVLTLDGMNAYTSNIDSNIIGIDWTMGGTSHSSVVLELEVVKGEVAADGYEYGTRYYFVLGGDDLPDFGSLSDFVAFSETDTYINDVYPATGAFGPGVLIPWSDLVDTEVLGADEDIWGTAGRDVLSGGYGDDYFYSSEGNDTYKGGTGWDQVNYANDPAGVSINLAKGTGTDGWGDTDKLISIEALRGSLFDDNLIGAKGGQTFRGLAGDDLINGGKGVDAVRYDRDYRYGGEEGVTVNLAKGFAIDGFGDRDTLKRIEDVRGSDYADKIIGSGAKNLLQGEAGNDVLRGLGGKDVLEGGDGRDKLDGGNGDDILTGGAGFDRFIFSGNFGNDMVTDFRTAGLKEKIDLSDVTEIKTFKDLMNNHISDVGGHAVIDDLNGNTIDLYGVTMDDLAKNDFIF</sequence>
<evidence type="ECO:0000313" key="3">
    <source>
        <dbReference type="EMBL" id="GHG87049.1"/>
    </source>
</evidence>
<name>A0A8J3H787_9RHOB</name>
<dbReference type="InterPro" id="IPR001343">
    <property type="entry name" value="Hemolysn_Ca-bd"/>
</dbReference>
<dbReference type="PANTHER" id="PTHR38340">
    <property type="entry name" value="S-LAYER PROTEIN"/>
    <property type="match status" value="1"/>
</dbReference>
<proteinExistence type="predicted"/>